<evidence type="ECO:0000256" key="2">
    <source>
        <dbReference type="ARBA" id="ARBA00004370"/>
    </source>
</evidence>
<gene>
    <name evidence="15" type="ORF">VW35_00125</name>
</gene>
<evidence type="ECO:0000256" key="9">
    <source>
        <dbReference type="ARBA" id="ARBA00022989"/>
    </source>
</evidence>
<evidence type="ECO:0000259" key="14">
    <source>
        <dbReference type="PROSITE" id="PS50885"/>
    </source>
</evidence>
<dbReference type="InterPro" id="IPR036890">
    <property type="entry name" value="HATPase_C_sf"/>
</dbReference>
<dbReference type="Pfam" id="PF02518">
    <property type="entry name" value="HATPase_c"/>
    <property type="match status" value="1"/>
</dbReference>
<keyword evidence="8" id="KW-0418">Kinase</keyword>
<dbReference type="SUPFAM" id="SSF53850">
    <property type="entry name" value="Periplasmic binding protein-like II"/>
    <property type="match status" value="1"/>
</dbReference>
<keyword evidence="11 12" id="KW-0472">Membrane</keyword>
<name>A0A0F5LJY8_9HYPH</name>
<reference evidence="15 16" key="1">
    <citation type="submission" date="2015-03" db="EMBL/GenBank/DDBJ databases">
        <authorList>
            <person name="Hassan Y.I."/>
            <person name="Lepp D."/>
            <person name="Zhou T."/>
        </authorList>
    </citation>
    <scope>NUCLEOTIDE SEQUENCE [LARGE SCALE GENOMIC DNA]</scope>
    <source>
        <strain evidence="15 16">GH2-10</strain>
    </source>
</reference>
<comment type="caution">
    <text evidence="15">The sequence shown here is derived from an EMBL/GenBank/DDBJ whole genome shotgun (WGS) entry which is preliminary data.</text>
</comment>
<dbReference type="Gene3D" id="3.30.565.10">
    <property type="entry name" value="Histidine kinase-like ATPase, C-terminal domain"/>
    <property type="match status" value="1"/>
</dbReference>
<dbReference type="PATRIC" id="fig|361041.3.peg.25"/>
<organism evidence="15 16">
    <name type="scientific">Devosia soli</name>
    <dbReference type="NCBI Taxonomy" id="361041"/>
    <lineage>
        <taxon>Bacteria</taxon>
        <taxon>Pseudomonadati</taxon>
        <taxon>Pseudomonadota</taxon>
        <taxon>Alphaproteobacteria</taxon>
        <taxon>Hyphomicrobiales</taxon>
        <taxon>Devosiaceae</taxon>
        <taxon>Devosia</taxon>
    </lineage>
</organism>
<protein>
    <recommendedName>
        <fullName evidence="3">histidine kinase</fullName>
        <ecNumber evidence="3">2.7.13.3</ecNumber>
    </recommendedName>
</protein>
<keyword evidence="9 12" id="KW-1133">Transmembrane helix</keyword>
<evidence type="ECO:0000256" key="6">
    <source>
        <dbReference type="ARBA" id="ARBA00022692"/>
    </source>
</evidence>
<comment type="catalytic activity">
    <reaction evidence="1">
        <text>ATP + protein L-histidine = ADP + protein N-phospho-L-histidine.</text>
        <dbReference type="EC" id="2.7.13.3"/>
    </reaction>
</comment>
<dbReference type="EC" id="2.7.13.3" evidence="3"/>
<evidence type="ECO:0000313" key="15">
    <source>
        <dbReference type="EMBL" id="KKB82595.1"/>
    </source>
</evidence>
<dbReference type="SMART" id="SM00388">
    <property type="entry name" value="HisKA"/>
    <property type="match status" value="1"/>
</dbReference>
<evidence type="ECO:0000256" key="8">
    <source>
        <dbReference type="ARBA" id="ARBA00022777"/>
    </source>
</evidence>
<dbReference type="PRINTS" id="PR00344">
    <property type="entry name" value="BCTRLSENSOR"/>
</dbReference>
<dbReference type="InterPro" id="IPR036097">
    <property type="entry name" value="HisK_dim/P_sf"/>
</dbReference>
<dbReference type="EMBL" id="LAJG01000001">
    <property type="protein sequence ID" value="KKB82595.1"/>
    <property type="molecule type" value="Genomic_DNA"/>
</dbReference>
<keyword evidence="7" id="KW-0574">Periplasm</keyword>
<proteinExistence type="predicted"/>
<keyword evidence="6 12" id="KW-0812">Transmembrane</keyword>
<dbReference type="AlphaFoldDB" id="A0A0F5LJY8"/>
<dbReference type="CDD" id="cd00082">
    <property type="entry name" value="HisKA"/>
    <property type="match status" value="1"/>
</dbReference>
<feature type="transmembrane region" description="Helical" evidence="12">
    <location>
        <begin position="172"/>
        <end position="195"/>
    </location>
</feature>
<dbReference type="GO" id="GO:0000155">
    <property type="term" value="F:phosphorelay sensor kinase activity"/>
    <property type="evidence" value="ECO:0007669"/>
    <property type="project" value="InterPro"/>
</dbReference>
<dbReference type="PANTHER" id="PTHR45436:SF1">
    <property type="entry name" value="SENSOR PROTEIN QSEC"/>
    <property type="match status" value="1"/>
</dbReference>
<evidence type="ECO:0000256" key="7">
    <source>
        <dbReference type="ARBA" id="ARBA00022764"/>
    </source>
</evidence>
<evidence type="ECO:0000256" key="12">
    <source>
        <dbReference type="SAM" id="Phobius"/>
    </source>
</evidence>
<dbReference type="InterPro" id="IPR013727">
    <property type="entry name" value="2CSK_N"/>
</dbReference>
<dbReference type="PANTHER" id="PTHR45436">
    <property type="entry name" value="SENSOR HISTIDINE KINASE YKOH"/>
    <property type="match status" value="1"/>
</dbReference>
<dbReference type="SUPFAM" id="SSF55874">
    <property type="entry name" value="ATPase domain of HSP90 chaperone/DNA topoisomerase II/histidine kinase"/>
    <property type="match status" value="1"/>
</dbReference>
<keyword evidence="10" id="KW-0902">Two-component regulatory system</keyword>
<dbReference type="Gene3D" id="1.10.287.130">
    <property type="match status" value="1"/>
</dbReference>
<dbReference type="InterPro" id="IPR005467">
    <property type="entry name" value="His_kinase_dom"/>
</dbReference>
<comment type="subcellular location">
    <subcellularLocation>
        <location evidence="2">Membrane</location>
    </subcellularLocation>
</comment>
<dbReference type="Pfam" id="PF01547">
    <property type="entry name" value="SBP_bac_1"/>
    <property type="match status" value="1"/>
</dbReference>
<evidence type="ECO:0000256" key="11">
    <source>
        <dbReference type="ARBA" id="ARBA00023136"/>
    </source>
</evidence>
<dbReference type="SUPFAM" id="SSF47384">
    <property type="entry name" value="Homodimeric domain of signal transducing histidine kinase"/>
    <property type="match status" value="1"/>
</dbReference>
<evidence type="ECO:0000256" key="1">
    <source>
        <dbReference type="ARBA" id="ARBA00000085"/>
    </source>
</evidence>
<evidence type="ECO:0000256" key="10">
    <source>
        <dbReference type="ARBA" id="ARBA00023012"/>
    </source>
</evidence>
<evidence type="ECO:0000259" key="13">
    <source>
        <dbReference type="PROSITE" id="PS50109"/>
    </source>
</evidence>
<keyword evidence="5" id="KW-0808">Transferase</keyword>
<sequence length="841" mass="90242">MGEGNAPLAADRDRRSFSIRRRIVALALALLLAAAVVLIVFIRDYAERSADRAYDRLLAASALTIAGAVQVDGDLVTVELPYASFGMFSGRDRLFYAVESQGGRSVTGYEDLSALLPEMRSAGPSFIDLHYRGDVVRVASVGRLTSSGADASWVTIHVAETQSEREALASEILSNAIVPVIALTLLAIGLVWFGIGRMFVPLYQLERELQMRAPHDLSPLDVPVPVEVSQLVKALNAFMGRLSSAVDRVTGLVAEAAHEVRTPLASLRAQAEVAMEEKDPEALRRRVERIHLGAVQASQLVSQLLMEATISHRLENQEVEVTEFGSIIDEVRQRLDPESAERVVVAIAPAVAAAAIRGDRVGLREMVRNVLDNALIYSAGLVEIGGAVSDGLLTVTIADRGPGIAESEMTTVLDRFKRGSSSGSKPGSGLGLSIVKRVAEGHRGTLTLMNRTGGGLVVEIVLPLVGRTPKLEQMRKALGSLSALLFCLFLLPGDVRAEPLRYEAPSGDGARVLHIVGVTDTPLFAHFVDGFQRQYPDVTVVYEETDSRPLFERFVAGELVPAPDLLISSASDLQIKLANDGYALAYDSPYLSVLPDWAHWRNEVFGFTFEPAVIIYNPDRIAASDVPRTHLKLAEMLETETERFRGMIATYDITASGVGYLLASQDQVISSNFWRLAAAFGRAGAQFSGSSPAILNGVADGSLALGYNVLGSYAFARKAAGANIEIVVPDDYVLVLTRSLLIPREAEHPDLARLFVDFALSPSGQAIAAGETALGSVSEGIVGPWTSQAIADMGRGVIQPIPLGPALLVSLDQQRRKRFLDSWGEIVAPKSGLPAANASGT</sequence>
<dbReference type="InterPro" id="IPR003594">
    <property type="entry name" value="HATPase_dom"/>
</dbReference>
<dbReference type="GO" id="GO:0005886">
    <property type="term" value="C:plasma membrane"/>
    <property type="evidence" value="ECO:0007669"/>
    <property type="project" value="TreeGrafter"/>
</dbReference>
<dbReference type="STRING" id="361041.VW35_00125"/>
<dbReference type="InterPro" id="IPR050428">
    <property type="entry name" value="TCS_sensor_his_kinase"/>
</dbReference>
<evidence type="ECO:0000313" key="16">
    <source>
        <dbReference type="Proteomes" id="UP000033514"/>
    </source>
</evidence>
<dbReference type="Proteomes" id="UP000033514">
    <property type="component" value="Unassembled WGS sequence"/>
</dbReference>
<dbReference type="InterPro" id="IPR003661">
    <property type="entry name" value="HisK_dim/P_dom"/>
</dbReference>
<dbReference type="SMART" id="SM00387">
    <property type="entry name" value="HATPase_c"/>
    <property type="match status" value="1"/>
</dbReference>
<dbReference type="OrthoDB" id="8673316at2"/>
<accession>A0A0F5LJY8</accession>
<dbReference type="Pfam" id="PF00512">
    <property type="entry name" value="HisKA"/>
    <property type="match status" value="1"/>
</dbReference>
<feature type="domain" description="HAMP" evidence="14">
    <location>
        <begin position="196"/>
        <end position="247"/>
    </location>
</feature>
<dbReference type="Pfam" id="PF08521">
    <property type="entry name" value="2CSK_N"/>
    <property type="match status" value="1"/>
</dbReference>
<dbReference type="InterPro" id="IPR003660">
    <property type="entry name" value="HAMP_dom"/>
</dbReference>
<evidence type="ECO:0000256" key="4">
    <source>
        <dbReference type="ARBA" id="ARBA00022553"/>
    </source>
</evidence>
<keyword evidence="4" id="KW-0597">Phosphoprotein</keyword>
<dbReference type="PROSITE" id="PS50109">
    <property type="entry name" value="HIS_KIN"/>
    <property type="match status" value="1"/>
</dbReference>
<dbReference type="Gene3D" id="3.40.190.10">
    <property type="entry name" value="Periplasmic binding protein-like II"/>
    <property type="match status" value="2"/>
</dbReference>
<dbReference type="CDD" id="cd00075">
    <property type="entry name" value="HATPase"/>
    <property type="match status" value="1"/>
</dbReference>
<dbReference type="InterPro" id="IPR006059">
    <property type="entry name" value="SBP"/>
</dbReference>
<evidence type="ECO:0000256" key="5">
    <source>
        <dbReference type="ARBA" id="ARBA00022679"/>
    </source>
</evidence>
<dbReference type="InterPro" id="IPR004358">
    <property type="entry name" value="Sig_transdc_His_kin-like_C"/>
</dbReference>
<dbReference type="PROSITE" id="PS50885">
    <property type="entry name" value="HAMP"/>
    <property type="match status" value="1"/>
</dbReference>
<keyword evidence="16" id="KW-1185">Reference proteome</keyword>
<feature type="domain" description="Histidine kinase" evidence="13">
    <location>
        <begin position="255"/>
        <end position="466"/>
    </location>
</feature>
<evidence type="ECO:0000256" key="3">
    <source>
        <dbReference type="ARBA" id="ARBA00012438"/>
    </source>
</evidence>
<feature type="transmembrane region" description="Helical" evidence="12">
    <location>
        <begin position="23"/>
        <end position="42"/>
    </location>
</feature>